<keyword evidence="4 5" id="KW-0472">Membrane</keyword>
<name>A0ABR8W4N7_9MICO</name>
<reference evidence="6 7" key="1">
    <citation type="submission" date="2020-08" db="EMBL/GenBank/DDBJ databases">
        <title>A Genomic Blueprint of the Chicken Gut Microbiome.</title>
        <authorList>
            <person name="Gilroy R."/>
            <person name="Ravi A."/>
            <person name="Getino M."/>
            <person name="Pursley I."/>
            <person name="Horton D.L."/>
            <person name="Alikhan N.-F."/>
            <person name="Baker D."/>
            <person name="Gharbi K."/>
            <person name="Hall N."/>
            <person name="Watson M."/>
            <person name="Adriaenssens E.M."/>
            <person name="Foster-Nyarko E."/>
            <person name="Jarju S."/>
            <person name="Secka A."/>
            <person name="Antonio M."/>
            <person name="Oren A."/>
            <person name="Chaudhuri R."/>
            <person name="La Ragione R.M."/>
            <person name="Hildebrand F."/>
            <person name="Pallen M.J."/>
        </authorList>
    </citation>
    <scope>NUCLEOTIDE SEQUENCE [LARGE SCALE GENOMIC DNA]</scope>
    <source>
        <strain evidence="6 7">Re1</strain>
    </source>
</reference>
<evidence type="ECO:0000256" key="3">
    <source>
        <dbReference type="ARBA" id="ARBA00022989"/>
    </source>
</evidence>
<dbReference type="EMBL" id="JACSPX010000001">
    <property type="protein sequence ID" value="MBD8011990.1"/>
    <property type="molecule type" value="Genomic_DNA"/>
</dbReference>
<dbReference type="InterPro" id="IPR009937">
    <property type="entry name" value="Phage_holin_3_6"/>
</dbReference>
<evidence type="ECO:0000256" key="1">
    <source>
        <dbReference type="ARBA" id="ARBA00004651"/>
    </source>
</evidence>
<evidence type="ECO:0000313" key="6">
    <source>
        <dbReference type="EMBL" id="MBD8011990.1"/>
    </source>
</evidence>
<dbReference type="Proteomes" id="UP000611521">
    <property type="component" value="Unassembled WGS sequence"/>
</dbReference>
<evidence type="ECO:0000256" key="4">
    <source>
        <dbReference type="ARBA" id="ARBA00023136"/>
    </source>
</evidence>
<keyword evidence="3 5" id="KW-1133">Transmembrane helix</keyword>
<evidence type="ECO:0000256" key="5">
    <source>
        <dbReference type="SAM" id="Phobius"/>
    </source>
</evidence>
<organism evidence="6 7">
    <name type="scientific">Microbacterium commune</name>
    <dbReference type="NCBI Taxonomy" id="2762219"/>
    <lineage>
        <taxon>Bacteria</taxon>
        <taxon>Bacillati</taxon>
        <taxon>Actinomycetota</taxon>
        <taxon>Actinomycetes</taxon>
        <taxon>Micrococcales</taxon>
        <taxon>Microbacteriaceae</taxon>
        <taxon>Microbacterium</taxon>
    </lineage>
</organism>
<evidence type="ECO:0000256" key="2">
    <source>
        <dbReference type="ARBA" id="ARBA00022692"/>
    </source>
</evidence>
<evidence type="ECO:0000313" key="7">
    <source>
        <dbReference type="Proteomes" id="UP000611521"/>
    </source>
</evidence>
<feature type="transmembrane region" description="Helical" evidence="5">
    <location>
        <begin position="51"/>
        <end position="75"/>
    </location>
</feature>
<keyword evidence="7" id="KW-1185">Reference proteome</keyword>
<keyword evidence="2 5" id="KW-0812">Transmembrane</keyword>
<comment type="subcellular location">
    <subcellularLocation>
        <location evidence="1">Cell membrane</location>
        <topology evidence="1">Multi-pass membrane protein</topology>
    </subcellularLocation>
</comment>
<dbReference type="Pfam" id="PF07332">
    <property type="entry name" value="Phage_holin_3_6"/>
    <property type="match status" value="1"/>
</dbReference>
<proteinExistence type="predicted"/>
<dbReference type="InterPro" id="IPR036640">
    <property type="entry name" value="ABC1_TM_sf"/>
</dbReference>
<dbReference type="RefSeq" id="WP_071642080.1">
    <property type="nucleotide sequence ID" value="NZ_JACSPX010000001.1"/>
</dbReference>
<gene>
    <name evidence="6" type="ORF">H9633_06725</name>
</gene>
<accession>A0ABR8W4N7</accession>
<dbReference type="SUPFAM" id="SSF90123">
    <property type="entry name" value="ABC transporter transmembrane region"/>
    <property type="match status" value="1"/>
</dbReference>
<feature type="transmembrane region" description="Helical" evidence="5">
    <location>
        <begin position="81"/>
        <end position="105"/>
    </location>
</feature>
<comment type="caution">
    <text evidence="6">The sequence shown here is derived from an EMBL/GenBank/DDBJ whole genome shotgun (WGS) entry which is preliminary data.</text>
</comment>
<protein>
    <submittedName>
        <fullName evidence="6">Phage holin family protein</fullName>
    </submittedName>
</protein>
<sequence>MLRGYRDRADDSLLTLLGDLPELVRNLVTAEINAAKAWVSRTAKDAGMGGLWFVIVLFLLFWAIPVLLAFGIIGLSSWWPAWLSALAVFGLLLVFIVIFALLGLARFRKVMKRQNPGQAVATDVRIIKGDSANDRS</sequence>